<protein>
    <submittedName>
        <fullName evidence="1">Histidine phosphatase family protein</fullName>
    </submittedName>
</protein>
<dbReference type="InterPro" id="IPR029033">
    <property type="entry name" value="His_PPase_superfam"/>
</dbReference>
<sequence>MTTGTPTSGSLTVHLVRHGQTASYAEDAGLTELGRKQATDRGTALGATVADGEHVTFGFAPTLRARETAELLRAALLEQTAERGIAITGTEIRVEPGYRNLQVWADGRLADPTQARRRAAELAAGPGVPPGWVTEAARFWNTHETGDAMGFWLSTPLLWHEPPASVVYRLVRTSLDRVVDGADRRLVIGSHSGCLRAMVMWAAGVDPGEPGNGEDVVLRVTAGSDVVSVAYADLGWEARVPAARLDWSSDS</sequence>
<evidence type="ECO:0000313" key="1">
    <source>
        <dbReference type="EMBL" id="MFD1524612.1"/>
    </source>
</evidence>
<organism evidence="1 2">
    <name type="scientific">Pseudonocardia yunnanensis</name>
    <dbReference type="NCBI Taxonomy" id="58107"/>
    <lineage>
        <taxon>Bacteria</taxon>
        <taxon>Bacillati</taxon>
        <taxon>Actinomycetota</taxon>
        <taxon>Actinomycetes</taxon>
        <taxon>Pseudonocardiales</taxon>
        <taxon>Pseudonocardiaceae</taxon>
        <taxon>Pseudonocardia</taxon>
    </lineage>
</organism>
<gene>
    <name evidence="1" type="ORF">ACFSJD_44520</name>
</gene>
<name>A0ABW4FC84_9PSEU</name>
<evidence type="ECO:0000313" key="2">
    <source>
        <dbReference type="Proteomes" id="UP001597114"/>
    </source>
</evidence>
<dbReference type="InterPro" id="IPR013078">
    <property type="entry name" value="His_Pase_superF_clade-1"/>
</dbReference>
<comment type="caution">
    <text evidence="1">The sequence shown here is derived from an EMBL/GenBank/DDBJ whole genome shotgun (WGS) entry which is preliminary data.</text>
</comment>
<dbReference type="Pfam" id="PF00300">
    <property type="entry name" value="His_Phos_1"/>
    <property type="match status" value="1"/>
</dbReference>
<dbReference type="InterPro" id="IPR050275">
    <property type="entry name" value="PGM_Phosphatase"/>
</dbReference>
<accession>A0ABW4FC84</accession>
<reference evidence="2" key="1">
    <citation type="journal article" date="2019" name="Int. J. Syst. Evol. Microbiol.">
        <title>The Global Catalogue of Microorganisms (GCM) 10K type strain sequencing project: providing services to taxonomists for standard genome sequencing and annotation.</title>
        <authorList>
            <consortium name="The Broad Institute Genomics Platform"/>
            <consortium name="The Broad Institute Genome Sequencing Center for Infectious Disease"/>
            <person name="Wu L."/>
            <person name="Ma J."/>
        </authorList>
    </citation>
    <scope>NUCLEOTIDE SEQUENCE [LARGE SCALE GENOMIC DNA]</scope>
    <source>
        <strain evidence="2">CCM 7043</strain>
    </source>
</reference>
<dbReference type="Gene3D" id="3.40.50.1240">
    <property type="entry name" value="Phosphoglycerate mutase-like"/>
    <property type="match status" value="1"/>
</dbReference>
<dbReference type="RefSeq" id="WP_344723404.1">
    <property type="nucleotide sequence ID" value="NZ_BAAAUS010000020.1"/>
</dbReference>
<keyword evidence="2" id="KW-1185">Reference proteome</keyword>
<proteinExistence type="predicted"/>
<dbReference type="PANTHER" id="PTHR48100">
    <property type="entry name" value="BROAD-SPECIFICITY PHOSPHATASE YOR283W-RELATED"/>
    <property type="match status" value="1"/>
</dbReference>
<dbReference type="CDD" id="cd07067">
    <property type="entry name" value="HP_PGM_like"/>
    <property type="match status" value="1"/>
</dbReference>
<dbReference type="SMART" id="SM00855">
    <property type="entry name" value="PGAM"/>
    <property type="match status" value="1"/>
</dbReference>
<dbReference type="EMBL" id="JBHUCO010000094">
    <property type="protein sequence ID" value="MFD1524612.1"/>
    <property type="molecule type" value="Genomic_DNA"/>
</dbReference>
<dbReference type="Proteomes" id="UP001597114">
    <property type="component" value="Unassembled WGS sequence"/>
</dbReference>
<dbReference type="SUPFAM" id="SSF53254">
    <property type="entry name" value="Phosphoglycerate mutase-like"/>
    <property type="match status" value="1"/>
</dbReference>